<gene>
    <name evidence="4" type="ORF">KQ657_004078</name>
</gene>
<feature type="domain" description="NDT80" evidence="3">
    <location>
        <begin position="1"/>
        <end position="259"/>
    </location>
</feature>
<reference evidence="4" key="1">
    <citation type="submission" date="2021-03" db="EMBL/GenBank/DDBJ databases">
        <authorList>
            <person name="Palmer J.M."/>
        </authorList>
    </citation>
    <scope>NUCLEOTIDE SEQUENCE</scope>
    <source>
        <strain evidence="4">ARV_011</strain>
    </source>
</reference>
<feature type="DNA-binding region" description="NDT80" evidence="2">
    <location>
        <begin position="1"/>
        <end position="259"/>
    </location>
</feature>
<dbReference type="PROSITE" id="PS51517">
    <property type="entry name" value="NDT80"/>
    <property type="match status" value="1"/>
</dbReference>
<dbReference type="EMBL" id="JAHMUF010000005">
    <property type="protein sequence ID" value="KAG7194967.1"/>
    <property type="molecule type" value="Genomic_DNA"/>
</dbReference>
<dbReference type="RefSeq" id="XP_043050514.1">
    <property type="nucleotide sequence ID" value="XM_043194763.1"/>
</dbReference>
<comment type="caution">
    <text evidence="4">The sequence shown here is derived from an EMBL/GenBank/DDBJ whole genome shotgun (WGS) entry which is preliminary data.</text>
</comment>
<dbReference type="InterPro" id="IPR008967">
    <property type="entry name" value="p53-like_TF_DNA-bd_sf"/>
</dbReference>
<proteinExistence type="predicted"/>
<dbReference type="PANTHER" id="PTHR35144">
    <property type="entry name" value="MEIOSIS-SPECIFIC TRANSCRIPTION FACTOR NDT80"/>
    <property type="match status" value="1"/>
</dbReference>
<dbReference type="GO" id="GO:0003700">
    <property type="term" value="F:DNA-binding transcription factor activity"/>
    <property type="evidence" value="ECO:0007669"/>
    <property type="project" value="UniProtKB-UniRule"/>
</dbReference>
<keyword evidence="5" id="KW-1185">Reference proteome</keyword>
<organism evidence="4 5">
    <name type="scientific">Scheffersomyces spartinae</name>
    <dbReference type="NCBI Taxonomy" id="45513"/>
    <lineage>
        <taxon>Eukaryota</taxon>
        <taxon>Fungi</taxon>
        <taxon>Dikarya</taxon>
        <taxon>Ascomycota</taxon>
        <taxon>Saccharomycotina</taxon>
        <taxon>Pichiomycetes</taxon>
        <taxon>Debaryomycetaceae</taxon>
        <taxon>Scheffersomyces</taxon>
    </lineage>
</organism>
<evidence type="ECO:0000259" key="3">
    <source>
        <dbReference type="PROSITE" id="PS51517"/>
    </source>
</evidence>
<evidence type="ECO:0000256" key="1">
    <source>
        <dbReference type="ARBA" id="ARBA00023125"/>
    </source>
</evidence>
<name>A0A9P7VBQ2_9ASCO</name>
<dbReference type="GO" id="GO:0003677">
    <property type="term" value="F:DNA binding"/>
    <property type="evidence" value="ECO:0007669"/>
    <property type="project" value="UniProtKB-KW"/>
</dbReference>
<dbReference type="GO" id="GO:0051321">
    <property type="term" value="P:meiotic cell cycle"/>
    <property type="evidence" value="ECO:0007669"/>
    <property type="project" value="TreeGrafter"/>
</dbReference>
<dbReference type="AlphaFoldDB" id="A0A9P7VBQ2"/>
<protein>
    <recommendedName>
        <fullName evidence="3">NDT80 domain-containing protein</fullName>
    </recommendedName>
</protein>
<evidence type="ECO:0000313" key="4">
    <source>
        <dbReference type="EMBL" id="KAG7194967.1"/>
    </source>
</evidence>
<keyword evidence="1 2" id="KW-0238">DNA-binding</keyword>
<dbReference type="OrthoDB" id="2288358at2759"/>
<sequence length="496" mass="56220">MAPRSQAQFKIGPPFGQTLLFQRAYQCSTNQEIVPTISARIDRGFNTINNQWVGYKRNYFTLTASFQLSKLPHNIIETEQFYVMDSTTKKRSLVKYFWINIGARCLTDNHPVYLIQHSAKRDKTSKLYPQSYLVVPGMLPQHEVIKLVANLRNSLKINEFKHTFHYVPTHTQINDSSQSTLSTYPKNQDIFVCAKYERVQFSTAPTSQNQRNSMSNRMFALNVLLFAAIEGGDSVLIAKSETGPLVIRGRSPSTYKDRKRGDFKPLCLEAARVELNTENEEIRKEHKLTLGINRKPLPLGNEFKPTGLIVEEKCINRLNKGKGGFSNKSDALLQNSVSKFGSPNSKPKKISTSKDLLPVELKGHSKLYSSPSITQSVLGRSRKSKKSRPLWFYPSSDYDNDILESDWLLEATCPTSELDDFIHPSCYGNSNNADEYPVYASNYLLHNLMEANKNNSSSIAVFWDDNIMSSLVSRDDNLLSEYLVLSRGSSNSEYGK</sequence>
<evidence type="ECO:0000256" key="2">
    <source>
        <dbReference type="PROSITE-ProRule" id="PRU00850"/>
    </source>
</evidence>
<dbReference type="GeneID" id="66117452"/>
<dbReference type="InterPro" id="IPR024061">
    <property type="entry name" value="NDT80_DNA-bd_dom"/>
</dbReference>
<dbReference type="PANTHER" id="PTHR35144:SF2">
    <property type="entry name" value="MEIOSIS-SPECIFIC TRANSCRIPTION FACTOR NDT80"/>
    <property type="match status" value="1"/>
</dbReference>
<dbReference type="Pfam" id="PF05224">
    <property type="entry name" value="NDT80_PhoG"/>
    <property type="match status" value="1"/>
</dbReference>
<accession>A0A9P7VBQ2</accession>
<dbReference type="GO" id="GO:0000228">
    <property type="term" value="C:nuclear chromosome"/>
    <property type="evidence" value="ECO:0007669"/>
    <property type="project" value="TreeGrafter"/>
</dbReference>
<dbReference type="Gene3D" id="2.60.40.1390">
    <property type="entry name" value="NDT80 DNA-binding domain"/>
    <property type="match status" value="1"/>
</dbReference>
<evidence type="ECO:0000313" key="5">
    <source>
        <dbReference type="Proteomes" id="UP000790833"/>
    </source>
</evidence>
<dbReference type="InterPro" id="IPR052605">
    <property type="entry name" value="Fungal_trans_regulator"/>
</dbReference>
<dbReference type="GO" id="GO:0045944">
    <property type="term" value="P:positive regulation of transcription by RNA polymerase II"/>
    <property type="evidence" value="ECO:0007669"/>
    <property type="project" value="TreeGrafter"/>
</dbReference>
<dbReference type="InterPro" id="IPR037141">
    <property type="entry name" value="NDT80_DNA-bd_dom_sf"/>
</dbReference>
<dbReference type="SUPFAM" id="SSF49417">
    <property type="entry name" value="p53-like transcription factors"/>
    <property type="match status" value="1"/>
</dbReference>
<dbReference type="Proteomes" id="UP000790833">
    <property type="component" value="Unassembled WGS sequence"/>
</dbReference>